<dbReference type="InterPro" id="IPR000836">
    <property type="entry name" value="PRTase_dom"/>
</dbReference>
<dbReference type="CDD" id="cd06223">
    <property type="entry name" value="PRTases_typeI"/>
    <property type="match status" value="1"/>
</dbReference>
<sequence>MGNTNKGRRVHDPDLVAPWNDGARHRGRHPDRLMRLTQGLIVAFSELLAVLAPVECVCCGAEDSTLCGPCARQVRLLCTSPFRAEGQAPTLLTVDGSVILPVVAAAHYRDELAQALLSFKHLGQGRLASVLAPALGKAVRAAVGNRTDIFLVPIPSSNAAFRNRGFSPVHLLLGHLRRRNALPGLQMKDALKKVKSRLAWRDLVQAALARDGTSLRAGFEDLGAGILGVGTRRRGSGQKGLGRGERVRRVRGSMTVRLFQERALEGKACIIVDDVLTTGATLSEAARALSKAGGVVCGAVVLAATRPPAGSELSAERPKMQSEPTQTKNK</sequence>
<comment type="similarity">
    <text evidence="1">Belongs to the ComF/GntX family.</text>
</comment>
<name>A0ABV5USC2_9MICC</name>
<evidence type="ECO:0000256" key="2">
    <source>
        <dbReference type="SAM" id="MobiDB-lite"/>
    </source>
</evidence>
<accession>A0ABV5USC2</accession>
<dbReference type="InterPro" id="IPR029057">
    <property type="entry name" value="PRTase-like"/>
</dbReference>
<dbReference type="Pfam" id="PF00156">
    <property type="entry name" value="Pribosyltran"/>
    <property type="match status" value="1"/>
</dbReference>
<dbReference type="EMBL" id="JBHMBH010000027">
    <property type="protein sequence ID" value="MFB9715090.1"/>
    <property type="molecule type" value="Genomic_DNA"/>
</dbReference>
<organism evidence="4 5">
    <name type="scientific">Arthrobacter methylotrophus</name>
    <dbReference type="NCBI Taxonomy" id="121291"/>
    <lineage>
        <taxon>Bacteria</taxon>
        <taxon>Bacillati</taxon>
        <taxon>Actinomycetota</taxon>
        <taxon>Actinomycetes</taxon>
        <taxon>Micrococcales</taxon>
        <taxon>Micrococcaceae</taxon>
        <taxon>Arthrobacter</taxon>
    </lineage>
</organism>
<dbReference type="InterPro" id="IPR051910">
    <property type="entry name" value="ComF/GntX_DNA_util-trans"/>
</dbReference>
<dbReference type="Proteomes" id="UP001589536">
    <property type="component" value="Unassembled WGS sequence"/>
</dbReference>
<comment type="caution">
    <text evidence="4">The sequence shown here is derived from an EMBL/GenBank/DDBJ whole genome shotgun (WGS) entry which is preliminary data.</text>
</comment>
<dbReference type="PANTHER" id="PTHR47505:SF1">
    <property type="entry name" value="DNA UTILIZATION PROTEIN YHGH"/>
    <property type="match status" value="1"/>
</dbReference>
<dbReference type="PANTHER" id="PTHR47505">
    <property type="entry name" value="DNA UTILIZATION PROTEIN YHGH"/>
    <property type="match status" value="1"/>
</dbReference>
<proteinExistence type="inferred from homology"/>
<feature type="domain" description="Phosphoribosyltransferase" evidence="3">
    <location>
        <begin position="261"/>
        <end position="306"/>
    </location>
</feature>
<evidence type="ECO:0000313" key="5">
    <source>
        <dbReference type="Proteomes" id="UP001589536"/>
    </source>
</evidence>
<feature type="region of interest" description="Disordered" evidence="2">
    <location>
        <begin position="307"/>
        <end position="330"/>
    </location>
</feature>
<keyword evidence="5" id="KW-1185">Reference proteome</keyword>
<protein>
    <submittedName>
        <fullName evidence="4">ComF family protein</fullName>
    </submittedName>
</protein>
<evidence type="ECO:0000313" key="4">
    <source>
        <dbReference type="EMBL" id="MFB9715090.1"/>
    </source>
</evidence>
<feature type="region of interest" description="Disordered" evidence="2">
    <location>
        <begin position="1"/>
        <end position="23"/>
    </location>
</feature>
<dbReference type="Gene3D" id="3.40.50.2020">
    <property type="match status" value="1"/>
</dbReference>
<gene>
    <name evidence="4" type="ORF">ACFFPI_13280</name>
</gene>
<evidence type="ECO:0000259" key="3">
    <source>
        <dbReference type="Pfam" id="PF00156"/>
    </source>
</evidence>
<evidence type="ECO:0000256" key="1">
    <source>
        <dbReference type="ARBA" id="ARBA00008007"/>
    </source>
</evidence>
<dbReference type="SUPFAM" id="SSF53271">
    <property type="entry name" value="PRTase-like"/>
    <property type="match status" value="1"/>
</dbReference>
<reference evidence="4 5" key="1">
    <citation type="submission" date="2024-09" db="EMBL/GenBank/DDBJ databases">
        <authorList>
            <person name="Sun Q."/>
            <person name="Mori K."/>
        </authorList>
    </citation>
    <scope>NUCLEOTIDE SEQUENCE [LARGE SCALE GENOMIC DNA]</scope>
    <source>
        <strain evidence="4 5">JCM 13519</strain>
    </source>
</reference>